<dbReference type="EMBL" id="JAENHL010000004">
    <property type="protein sequence ID" value="MBK1865417.1"/>
    <property type="molecule type" value="Genomic_DNA"/>
</dbReference>
<dbReference type="Proteomes" id="UP000616151">
    <property type="component" value="Unassembled WGS sequence"/>
</dbReference>
<evidence type="ECO:0000313" key="2">
    <source>
        <dbReference type="Proteomes" id="UP000616151"/>
    </source>
</evidence>
<keyword evidence="2" id="KW-1185">Reference proteome</keyword>
<organism evidence="1 2">
    <name type="scientific">Taklimakanibacter albus</name>
    <dbReference type="NCBI Taxonomy" id="2800327"/>
    <lineage>
        <taxon>Bacteria</taxon>
        <taxon>Pseudomonadati</taxon>
        <taxon>Pseudomonadota</taxon>
        <taxon>Alphaproteobacteria</taxon>
        <taxon>Hyphomicrobiales</taxon>
        <taxon>Aestuariivirgaceae</taxon>
        <taxon>Taklimakanibacter</taxon>
    </lineage>
</organism>
<sequence length="809" mass="82816">MKLKLLSLMGTSTACLIAVGLSAAQQAEAACTNLPGTPAPDSIVCDGNAPDPTGFFNTGAGNDSVKITGGTITADPGNIDSNAAIGALSIQQEDGRDSLEISAGTVQGAVNQGAGIDTFIMSGGQIAALNQGSDLDVAVISGGRIVGLFFAGDDVTMTGGRIGTVDLEQANNILKMSGGTIDTDVLAQQHNDTLILSGGSIGGTVNLRNGNNSFTVTGGSIGGNVQSGTGTDTFTWDGGGTIGGSVTLGDANDSANLRNLTDAIIGGTIVDGQTGTDTLTFSNTSASWAAQFLNWENADLTSNSVVTATQDIVLGDAGTLQGAMTIDASSRLLVGNNVNAVFRAFDPTGTASLSNAGAIDLTNGGSGANDTFTVRGQYAGNGGRVILDTVLGSDGSASDRLILADAPATGTTGLEIRNFGGPGALTTADGILVVEEQGGASAGTAFHLAEPVAAGAFDYLLFQGNAAGDEANNWYLRSQLIDEGPDPEPAIPLYRPEVAIQSAVAPLARELTAVMLGTFHERRGEQALFRDGQEGSRFWMRSFAQYLDMSWDGTVDPSFEGAAFGFQAGADFYRGKSESGGITAAGLFGGYGRITGDVEGFAQAIDDFEAGDAPINGYSIGANVVHVGASGWYLDGVLMGTLLDGRPNSDRGVSADLDGTAVTASLEGGIPIALGESIALEPQAQVIWQHLDLDDSEDDFADINYDTPDTFTGRLGARLTGSFESDAGTQWQPYLKANLWYSPSKTDEVDFDADEVKTKIGSTAVEVGGGLVAAISDRVSLFGTGDYTFDVGGQEKEAIEGNLGLQVAW</sequence>
<protein>
    <submittedName>
        <fullName evidence="1">Autotransporter outer membrane beta-barrel domain-containing protein</fullName>
    </submittedName>
</protein>
<proteinExistence type="predicted"/>
<accession>A0ACC5QYI8</accession>
<name>A0ACC5QYI8_9HYPH</name>
<gene>
    <name evidence="1" type="ORF">JHL16_03570</name>
</gene>
<reference evidence="1" key="1">
    <citation type="submission" date="2021-01" db="EMBL/GenBank/DDBJ databases">
        <authorList>
            <person name="Sun Q."/>
        </authorList>
    </citation>
    <scope>NUCLEOTIDE SEQUENCE</scope>
    <source>
        <strain evidence="1">YIM B02566</strain>
    </source>
</reference>
<comment type="caution">
    <text evidence="1">The sequence shown here is derived from an EMBL/GenBank/DDBJ whole genome shotgun (WGS) entry which is preliminary data.</text>
</comment>
<evidence type="ECO:0000313" key="1">
    <source>
        <dbReference type="EMBL" id="MBK1865417.1"/>
    </source>
</evidence>